<dbReference type="GeneID" id="57776224"/>
<proteinExistence type="predicted"/>
<reference evidence="1 2" key="1">
    <citation type="submission" date="2017-10" db="EMBL/GenBank/DDBJ databases">
        <title>Sphingobium yanoikuyae S72.</title>
        <authorList>
            <person name="Sanchez E."/>
            <person name="Bustos P."/>
            <person name="Mendoza P."/>
            <person name="Guo X."/>
            <person name="Mendoza A."/>
        </authorList>
    </citation>
    <scope>NUCLEOTIDE SEQUENCE [LARGE SCALE GENOMIC DNA]</scope>
    <source>
        <strain evidence="1 2">S72</strain>
    </source>
</reference>
<dbReference type="RefSeq" id="WP_097382809.1">
    <property type="nucleotide sequence ID" value="NZ_CP023741.1"/>
</dbReference>
<name>A0A291MWU1_SPHYA</name>
<accession>A0A291MWU1</accession>
<dbReference type="Proteomes" id="UP000219422">
    <property type="component" value="Chromosome"/>
</dbReference>
<evidence type="ECO:0000313" key="2">
    <source>
        <dbReference type="Proteomes" id="UP000219422"/>
    </source>
</evidence>
<protein>
    <recommendedName>
        <fullName evidence="3">Helix-turn-helix domain-containing protein</fullName>
    </recommendedName>
</protein>
<organism evidence="1 2">
    <name type="scientific">Sphingobium yanoikuyae</name>
    <name type="common">Sphingomonas yanoikuyae</name>
    <dbReference type="NCBI Taxonomy" id="13690"/>
    <lineage>
        <taxon>Bacteria</taxon>
        <taxon>Pseudomonadati</taxon>
        <taxon>Pseudomonadota</taxon>
        <taxon>Alphaproteobacteria</taxon>
        <taxon>Sphingomonadales</taxon>
        <taxon>Sphingomonadaceae</taxon>
        <taxon>Sphingobium</taxon>
    </lineage>
</organism>
<dbReference type="AlphaFoldDB" id="A0A291MWU1"/>
<gene>
    <name evidence="1" type="ORF">A6768_05160</name>
</gene>
<evidence type="ECO:0008006" key="3">
    <source>
        <dbReference type="Google" id="ProtNLM"/>
    </source>
</evidence>
<sequence>MTARAFGEIAFGFLDRKESTSQDKPPRRWSYDANDRRAQVFRRVGDGSKEQGWSLIGAMMQAFDETLQQQRINCYKGKDRLQDGDRRILLALLKRLDFKTGRLDPSYAELAAKAGCHRNTVIKACYRFVKWLGLRWVRRTTEAETAGRKGPQREQISNAFFFDIRSLPNRVKQRWREAVKRHFANKGQRPPKAMTNYAEGISPPDNPIWHPEFRSNIEAEERKGKAGSRALNERLEALGRALDRAANAGTQKVHCPREDY</sequence>
<dbReference type="KEGG" id="sya:A6768_05160"/>
<evidence type="ECO:0000313" key="1">
    <source>
        <dbReference type="EMBL" id="ATI79471.1"/>
    </source>
</evidence>
<dbReference type="EMBL" id="CP023741">
    <property type="protein sequence ID" value="ATI79471.1"/>
    <property type="molecule type" value="Genomic_DNA"/>
</dbReference>